<dbReference type="EMBL" id="ACIZ01000090">
    <property type="protein sequence ID" value="EEN79846.1"/>
    <property type="molecule type" value="Genomic_DNA"/>
</dbReference>
<name>C2JYP0_LACRM</name>
<accession>C2JYP0</accession>
<dbReference type="HOGENOM" id="CLU_129246_0_0_9"/>
<comment type="caution">
    <text evidence="1">The sequence shown here is derived from an EMBL/GenBank/DDBJ whole genome shotgun (WGS) entry which is preliminary data.</text>
</comment>
<protein>
    <submittedName>
        <fullName evidence="1">Uncharacterized protein</fullName>
    </submittedName>
</protein>
<proteinExistence type="predicted"/>
<dbReference type="Proteomes" id="UP000004525">
    <property type="component" value="Unassembled WGS sequence"/>
</dbReference>
<evidence type="ECO:0000313" key="2">
    <source>
        <dbReference type="Proteomes" id="UP000004525"/>
    </source>
</evidence>
<sequence>MNLMKNGCEQFDRGGIVLRKWLLITVICLTMVGATGCQSKASKSSQDAGSTMIKTNHYTKNDLQKRYTRISDIVMKTMTKVSLQSDSKEISKTAKKGLGQLDDIRLELANNKTEDGLTKALTDYNKLGSELLTSAINNDAKTYQANGQGFFKQAVSVGEKYFGDQIPQSIRNFANNQQAVTTESSK</sequence>
<keyword evidence="2" id="KW-1185">Reference proteome</keyword>
<dbReference type="AlphaFoldDB" id="C2JYP0"/>
<organism evidence="1 2">
    <name type="scientific">Lacticaseibacillus rhamnosus (strain LMS2-1)</name>
    <dbReference type="NCBI Taxonomy" id="525361"/>
    <lineage>
        <taxon>Bacteria</taxon>
        <taxon>Bacillati</taxon>
        <taxon>Bacillota</taxon>
        <taxon>Bacilli</taxon>
        <taxon>Lactobacillales</taxon>
        <taxon>Lactobacillaceae</taxon>
        <taxon>Lacticaseibacillus</taxon>
    </lineage>
</organism>
<evidence type="ECO:0000313" key="1">
    <source>
        <dbReference type="EMBL" id="EEN79846.1"/>
    </source>
</evidence>
<reference evidence="1" key="1">
    <citation type="submission" date="2009-01" db="EMBL/GenBank/DDBJ databases">
        <authorList>
            <person name="Qin X."/>
            <person name="Bachman B."/>
            <person name="Battles P."/>
            <person name="Bell A."/>
            <person name="Bess C."/>
            <person name="Bickham C."/>
            <person name="Chaboub L."/>
            <person name="Chen D."/>
            <person name="Coyle M."/>
            <person name="Deiros D.R."/>
            <person name="Dinh H."/>
            <person name="Forbes L."/>
            <person name="Fowler G."/>
            <person name="Francisco L."/>
            <person name="Fu Q."/>
            <person name="Gubbala S."/>
            <person name="Hale W."/>
            <person name="Han Y."/>
            <person name="Hemphill L."/>
            <person name="Highlander S.K."/>
            <person name="Hirani K."/>
            <person name="Hogues M."/>
            <person name="Jackson L."/>
            <person name="Jakkamsetti A."/>
            <person name="Javaid M."/>
            <person name="Jiang H."/>
            <person name="Korchina V."/>
            <person name="Kovar C."/>
            <person name="Lara F."/>
            <person name="Lee S."/>
            <person name="Mata R."/>
            <person name="Mathew T."/>
            <person name="Moen C."/>
            <person name="Morales K."/>
            <person name="Munidasa M."/>
            <person name="Nazareth L."/>
            <person name="Ngo R."/>
            <person name="Nguyen L."/>
            <person name="Okwuonu G."/>
            <person name="Ongeri F."/>
            <person name="Patil S."/>
            <person name="Petrosino J."/>
            <person name="Pham C."/>
            <person name="Pham P."/>
            <person name="Pu L.-L."/>
            <person name="Puazo M."/>
            <person name="Raj R."/>
            <person name="Reid J."/>
            <person name="Rouhana J."/>
            <person name="Saada N."/>
            <person name="Shang Y."/>
            <person name="Simmons D."/>
            <person name="Thornton R."/>
            <person name="Warren J."/>
            <person name="Weissenberger G."/>
            <person name="Zhang J."/>
            <person name="Zhang L."/>
            <person name="Zhou C."/>
            <person name="Zhu D."/>
            <person name="Muzny D."/>
            <person name="Worley K."/>
            <person name="Gibbs R."/>
        </authorList>
    </citation>
    <scope>NUCLEOTIDE SEQUENCE [LARGE SCALE GENOMIC DNA]</scope>
    <source>
        <strain evidence="1">LMS2-1</strain>
    </source>
</reference>
<gene>
    <name evidence="1" type="ORF">HMPREF0539_2025</name>
</gene>